<dbReference type="EMBL" id="OZ034819">
    <property type="protein sequence ID" value="CAL1395780.1"/>
    <property type="molecule type" value="Genomic_DNA"/>
</dbReference>
<protein>
    <submittedName>
        <fullName evidence="1">Uncharacterized protein</fullName>
    </submittedName>
</protein>
<accession>A0AAV2FE88</accession>
<organism evidence="1 2">
    <name type="scientific">Linum trigynum</name>
    <dbReference type="NCBI Taxonomy" id="586398"/>
    <lineage>
        <taxon>Eukaryota</taxon>
        <taxon>Viridiplantae</taxon>
        <taxon>Streptophyta</taxon>
        <taxon>Embryophyta</taxon>
        <taxon>Tracheophyta</taxon>
        <taxon>Spermatophyta</taxon>
        <taxon>Magnoliopsida</taxon>
        <taxon>eudicotyledons</taxon>
        <taxon>Gunneridae</taxon>
        <taxon>Pentapetalae</taxon>
        <taxon>rosids</taxon>
        <taxon>fabids</taxon>
        <taxon>Malpighiales</taxon>
        <taxon>Linaceae</taxon>
        <taxon>Linum</taxon>
    </lineage>
</organism>
<evidence type="ECO:0000313" key="1">
    <source>
        <dbReference type="EMBL" id="CAL1395780.1"/>
    </source>
</evidence>
<gene>
    <name evidence="1" type="ORF">LTRI10_LOCUS36185</name>
</gene>
<dbReference type="AlphaFoldDB" id="A0AAV2FE88"/>
<keyword evidence="2" id="KW-1185">Reference proteome</keyword>
<reference evidence="1 2" key="1">
    <citation type="submission" date="2024-04" db="EMBL/GenBank/DDBJ databases">
        <authorList>
            <person name="Fracassetti M."/>
        </authorList>
    </citation>
    <scope>NUCLEOTIDE SEQUENCE [LARGE SCALE GENOMIC DNA]</scope>
</reference>
<sequence>MHYIRGVIGVKACPGRPTDPSRPVSSLRVGTGQFVYRDRLGTSHLLALQGSGQLSDGSRFDPVTLSNNKFVKF</sequence>
<evidence type="ECO:0000313" key="2">
    <source>
        <dbReference type="Proteomes" id="UP001497516"/>
    </source>
</evidence>
<dbReference type="Proteomes" id="UP001497516">
    <property type="component" value="Chromosome 6"/>
</dbReference>
<name>A0AAV2FE88_9ROSI</name>
<proteinExistence type="predicted"/>